<comment type="cofactor">
    <cofactor evidence="1">
        <name>heme</name>
        <dbReference type="ChEBI" id="CHEBI:30413"/>
    </cofactor>
</comment>
<keyword evidence="3" id="KW-0479">Metal-binding</keyword>
<dbReference type="EMBL" id="PDNB01000194">
    <property type="protein sequence ID" value="PGG99925.1"/>
    <property type="molecule type" value="Genomic_DNA"/>
</dbReference>
<dbReference type="PANTHER" id="PTHR24305:SF232">
    <property type="entry name" value="P450, PUTATIVE (EUROFUNG)-RELATED"/>
    <property type="match status" value="1"/>
</dbReference>
<dbReference type="SUPFAM" id="SSF48264">
    <property type="entry name" value="Cytochrome P450"/>
    <property type="match status" value="1"/>
</dbReference>
<dbReference type="InterPro" id="IPR002401">
    <property type="entry name" value="Cyt_P450_E_grp-I"/>
</dbReference>
<dbReference type="STRING" id="1447875.A0A2B7WT01"/>
<proteinExistence type="inferred from homology"/>
<feature type="transmembrane region" description="Helical" evidence="5">
    <location>
        <begin position="12"/>
        <end position="29"/>
    </location>
</feature>
<keyword evidence="4" id="KW-0408">Iron</keyword>
<dbReference type="OrthoDB" id="3934656at2759"/>
<evidence type="ECO:0000256" key="5">
    <source>
        <dbReference type="SAM" id="Phobius"/>
    </source>
</evidence>
<dbReference type="InterPro" id="IPR001128">
    <property type="entry name" value="Cyt_P450"/>
</dbReference>
<dbReference type="AlphaFoldDB" id="A0A2B7WT01"/>
<dbReference type="GO" id="GO:0004497">
    <property type="term" value="F:monooxygenase activity"/>
    <property type="evidence" value="ECO:0007669"/>
    <property type="project" value="InterPro"/>
</dbReference>
<evidence type="ECO:0000256" key="1">
    <source>
        <dbReference type="ARBA" id="ARBA00001971"/>
    </source>
</evidence>
<sequence length="440" mass="49453">MAGLEELASLSGLQIAGLLAVAVLTLCIWRRYLSPISDIPSPFTASFTRLWHIGRILKGDQNLELIRLHEKHARPRTGHFVRVAPNEVSVSHPDAIRKILGTTLHKDSWYKVIAFPDGRFENPMSATDPKVKTELSKHLAPAYTLSNVLQNESNISQTIELLLGWLDKFAADHNPIHLDKYFTFTTSDIVGEAVFSKQFGFLREGRDIKNTIANATPQAAYVSVAGYFRWLHVLCLSNPVITWLNITPWGHLIDTAMTAIKERQKNPDARLDAVAHWFRMLQQNPDRMQLHEIHSAAFNAVAAGNETVSTALQSFVYYMIRHPNAWERARAEIDAAGLHDRVVGYTDTQKLPFLQACIKEALRVFGPAPMGLPRIAPEGGLTIGDRTFPKGTIVSVNIWVMHHSKEIWGPDASEFNPDRWLTEDAAQLSKYFIPVSSYYV</sequence>
<keyword evidence="7" id="KW-1185">Reference proteome</keyword>
<dbReference type="PRINTS" id="PR00463">
    <property type="entry name" value="EP450I"/>
</dbReference>
<dbReference type="GO" id="GO:0020037">
    <property type="term" value="F:heme binding"/>
    <property type="evidence" value="ECO:0007669"/>
    <property type="project" value="InterPro"/>
</dbReference>
<dbReference type="GO" id="GO:0016705">
    <property type="term" value="F:oxidoreductase activity, acting on paired donors, with incorporation or reduction of molecular oxygen"/>
    <property type="evidence" value="ECO:0007669"/>
    <property type="project" value="InterPro"/>
</dbReference>
<reference evidence="6 7" key="1">
    <citation type="submission" date="2017-10" db="EMBL/GenBank/DDBJ databases">
        <title>Comparative genomics in systemic dimorphic fungi from Ajellomycetaceae.</title>
        <authorList>
            <person name="Munoz J.F."/>
            <person name="Mcewen J.G."/>
            <person name="Clay O.K."/>
            <person name="Cuomo C.A."/>
        </authorList>
    </citation>
    <scope>NUCLEOTIDE SEQUENCE [LARGE SCALE GENOMIC DNA]</scope>
    <source>
        <strain evidence="6 7">UAMH5409</strain>
    </source>
</reference>
<comment type="similarity">
    <text evidence="2">Belongs to the cytochrome P450 family.</text>
</comment>
<comment type="caution">
    <text evidence="6">The sequence shown here is derived from an EMBL/GenBank/DDBJ whole genome shotgun (WGS) entry which is preliminary data.</text>
</comment>
<evidence type="ECO:0000256" key="3">
    <source>
        <dbReference type="ARBA" id="ARBA00022723"/>
    </source>
</evidence>
<evidence type="ECO:0000313" key="6">
    <source>
        <dbReference type="EMBL" id="PGG99925.1"/>
    </source>
</evidence>
<dbReference type="InterPro" id="IPR036396">
    <property type="entry name" value="Cyt_P450_sf"/>
</dbReference>
<keyword evidence="5" id="KW-1133">Transmembrane helix</keyword>
<dbReference type="CDD" id="cd11060">
    <property type="entry name" value="CYP57A1-like"/>
    <property type="match status" value="1"/>
</dbReference>
<name>A0A2B7WT01_9EURO</name>
<evidence type="ECO:0000256" key="2">
    <source>
        <dbReference type="ARBA" id="ARBA00010617"/>
    </source>
</evidence>
<gene>
    <name evidence="6" type="ORF">AJ79_08362</name>
</gene>
<dbReference type="GO" id="GO:0005506">
    <property type="term" value="F:iron ion binding"/>
    <property type="evidence" value="ECO:0007669"/>
    <property type="project" value="InterPro"/>
</dbReference>
<keyword evidence="5" id="KW-0812">Transmembrane</keyword>
<dbReference type="Proteomes" id="UP000223968">
    <property type="component" value="Unassembled WGS sequence"/>
</dbReference>
<dbReference type="PANTHER" id="PTHR24305">
    <property type="entry name" value="CYTOCHROME P450"/>
    <property type="match status" value="1"/>
</dbReference>
<keyword evidence="5" id="KW-0472">Membrane</keyword>
<evidence type="ECO:0000256" key="4">
    <source>
        <dbReference type="ARBA" id="ARBA00023004"/>
    </source>
</evidence>
<dbReference type="Gene3D" id="1.10.630.10">
    <property type="entry name" value="Cytochrome P450"/>
    <property type="match status" value="1"/>
</dbReference>
<organism evidence="6 7">
    <name type="scientific">Helicocarpus griseus UAMH5409</name>
    <dbReference type="NCBI Taxonomy" id="1447875"/>
    <lineage>
        <taxon>Eukaryota</taxon>
        <taxon>Fungi</taxon>
        <taxon>Dikarya</taxon>
        <taxon>Ascomycota</taxon>
        <taxon>Pezizomycotina</taxon>
        <taxon>Eurotiomycetes</taxon>
        <taxon>Eurotiomycetidae</taxon>
        <taxon>Onygenales</taxon>
        <taxon>Ajellomycetaceae</taxon>
        <taxon>Helicocarpus</taxon>
    </lineage>
</organism>
<protein>
    <submittedName>
        <fullName evidence="6">Uncharacterized protein</fullName>
    </submittedName>
</protein>
<dbReference type="Pfam" id="PF00067">
    <property type="entry name" value="p450"/>
    <property type="match status" value="1"/>
</dbReference>
<dbReference type="InterPro" id="IPR050121">
    <property type="entry name" value="Cytochrome_P450_monoxygenase"/>
</dbReference>
<evidence type="ECO:0000313" key="7">
    <source>
        <dbReference type="Proteomes" id="UP000223968"/>
    </source>
</evidence>
<accession>A0A2B7WT01</accession>